<protein>
    <recommendedName>
        <fullName evidence="2">WW domain-containing protein</fullName>
    </recommendedName>
</protein>
<dbReference type="InterPro" id="IPR001202">
    <property type="entry name" value="WW_dom"/>
</dbReference>
<accession>A0A1E7FCZ0</accession>
<reference evidence="3 4" key="1">
    <citation type="submission" date="2016-09" db="EMBL/GenBank/DDBJ databases">
        <title>Extensive genetic diversity and differential bi-allelic expression allows diatom success in the polar Southern Ocean.</title>
        <authorList>
            <consortium name="DOE Joint Genome Institute"/>
            <person name="Mock T."/>
            <person name="Otillar R.P."/>
            <person name="Strauss J."/>
            <person name="Dupont C."/>
            <person name="Frickenhaus S."/>
            <person name="Maumus F."/>
            <person name="Mcmullan M."/>
            <person name="Sanges R."/>
            <person name="Schmutz J."/>
            <person name="Toseland A."/>
            <person name="Valas R."/>
            <person name="Veluchamy A."/>
            <person name="Ward B.J."/>
            <person name="Allen A."/>
            <person name="Barry K."/>
            <person name="Falciatore A."/>
            <person name="Ferrante M."/>
            <person name="Fortunato A.E."/>
            <person name="Gloeckner G."/>
            <person name="Gruber A."/>
            <person name="Hipkin R."/>
            <person name="Janech M."/>
            <person name="Kroth P."/>
            <person name="Leese F."/>
            <person name="Lindquist E."/>
            <person name="Lyon B.R."/>
            <person name="Martin J."/>
            <person name="Mayer C."/>
            <person name="Parker M."/>
            <person name="Quesneville H."/>
            <person name="Raymond J."/>
            <person name="Uhlig C."/>
            <person name="Valentin K.U."/>
            <person name="Worden A.Z."/>
            <person name="Armbrust E.V."/>
            <person name="Bowler C."/>
            <person name="Green B."/>
            <person name="Moulton V."/>
            <person name="Van Oosterhout C."/>
            <person name="Grigoriev I."/>
        </authorList>
    </citation>
    <scope>NUCLEOTIDE SEQUENCE [LARGE SCALE GENOMIC DNA]</scope>
    <source>
        <strain evidence="3 4">CCMP1102</strain>
    </source>
</reference>
<dbReference type="InParanoid" id="A0A1E7FCZ0"/>
<feature type="domain" description="WW" evidence="2">
    <location>
        <begin position="227"/>
        <end position="253"/>
    </location>
</feature>
<feature type="chain" id="PRO_5009192966" description="WW domain-containing protein" evidence="1">
    <location>
        <begin position="30"/>
        <end position="256"/>
    </location>
</feature>
<evidence type="ECO:0000259" key="2">
    <source>
        <dbReference type="PROSITE" id="PS01159"/>
    </source>
</evidence>
<evidence type="ECO:0000256" key="1">
    <source>
        <dbReference type="SAM" id="SignalP"/>
    </source>
</evidence>
<keyword evidence="1" id="KW-0732">Signal</keyword>
<feature type="signal peptide" evidence="1">
    <location>
        <begin position="1"/>
        <end position="29"/>
    </location>
</feature>
<dbReference type="AlphaFoldDB" id="A0A1E7FCZ0"/>
<evidence type="ECO:0000313" key="4">
    <source>
        <dbReference type="Proteomes" id="UP000095751"/>
    </source>
</evidence>
<dbReference type="CDD" id="cd00201">
    <property type="entry name" value="WW"/>
    <property type="match status" value="1"/>
</dbReference>
<keyword evidence="4" id="KW-1185">Reference proteome</keyword>
<sequence length="256" mass="26775">MRQFNLAIARSYTTTLLLVVLAWCCFCGGGNHAMAFHQSKVPIIIPTEIPSTSSTSSSSLSNSPLRPVVSDDNFAAVARTAVGAATLAVLLTVGTPFLAAPAFAASTGSSTAAQIFVDQIPPTTISIEINDLPIAYKYMTDGESNAPSVVIKSPKDKVKAIKEAAGGHIEVDIAGKAGLKTHLDVDVAADEAGVARVRIASDLIPPLPFKNLASSSSSLNGGKESIWQSVTNMGSGESYYFNTKTGLTQFEKPDKI</sequence>
<dbReference type="OrthoDB" id="42462at2759"/>
<organism evidence="3 4">
    <name type="scientific">Fragilariopsis cylindrus CCMP1102</name>
    <dbReference type="NCBI Taxonomy" id="635003"/>
    <lineage>
        <taxon>Eukaryota</taxon>
        <taxon>Sar</taxon>
        <taxon>Stramenopiles</taxon>
        <taxon>Ochrophyta</taxon>
        <taxon>Bacillariophyta</taxon>
        <taxon>Bacillariophyceae</taxon>
        <taxon>Bacillariophycidae</taxon>
        <taxon>Bacillariales</taxon>
        <taxon>Bacillariaceae</taxon>
        <taxon>Fragilariopsis</taxon>
    </lineage>
</organism>
<evidence type="ECO:0000313" key="3">
    <source>
        <dbReference type="EMBL" id="OEU15935.1"/>
    </source>
</evidence>
<dbReference type="Proteomes" id="UP000095751">
    <property type="component" value="Unassembled WGS sequence"/>
</dbReference>
<dbReference type="KEGG" id="fcy:FRACYDRAFT_218483"/>
<dbReference type="Gene3D" id="2.20.70.10">
    <property type="match status" value="1"/>
</dbReference>
<name>A0A1E7FCZ0_9STRA</name>
<dbReference type="EMBL" id="KV784359">
    <property type="protein sequence ID" value="OEU15935.1"/>
    <property type="molecule type" value="Genomic_DNA"/>
</dbReference>
<dbReference type="PROSITE" id="PS01159">
    <property type="entry name" value="WW_DOMAIN_1"/>
    <property type="match status" value="1"/>
</dbReference>
<gene>
    <name evidence="3" type="ORF">FRACYDRAFT_218483</name>
</gene>
<proteinExistence type="predicted"/>